<proteinExistence type="predicted"/>
<feature type="region of interest" description="Disordered" evidence="1">
    <location>
        <begin position="79"/>
        <end position="100"/>
    </location>
</feature>
<keyword evidence="3" id="KW-1185">Reference proteome</keyword>
<protein>
    <recommendedName>
        <fullName evidence="4">XRE family transcriptional regulator</fullName>
    </recommendedName>
</protein>
<evidence type="ECO:0008006" key="4">
    <source>
        <dbReference type="Google" id="ProtNLM"/>
    </source>
</evidence>
<evidence type="ECO:0000256" key="1">
    <source>
        <dbReference type="SAM" id="MobiDB-lite"/>
    </source>
</evidence>
<comment type="caution">
    <text evidence="2">The sequence shown here is derived from an EMBL/GenBank/DDBJ whole genome shotgun (WGS) entry which is preliminary data.</text>
</comment>
<reference evidence="2 3" key="1">
    <citation type="submission" date="2021-03" db="EMBL/GenBank/DDBJ databases">
        <title>The complete genome sequence of Acetobacter sacchari TBRC 11175.</title>
        <authorList>
            <person name="Charoenyingcharoen P."/>
            <person name="Yukphan P."/>
        </authorList>
    </citation>
    <scope>NUCLEOTIDE SEQUENCE [LARGE SCALE GENOMIC DNA]</scope>
    <source>
        <strain evidence="2 3">TBRC 11175</strain>
    </source>
</reference>
<organism evidence="2 3">
    <name type="scientific">Acetobacter sacchari</name>
    <dbReference type="NCBI Taxonomy" id="2661687"/>
    <lineage>
        <taxon>Bacteria</taxon>
        <taxon>Pseudomonadati</taxon>
        <taxon>Pseudomonadota</taxon>
        <taxon>Alphaproteobacteria</taxon>
        <taxon>Acetobacterales</taxon>
        <taxon>Acetobacteraceae</taxon>
        <taxon>Acetobacter</taxon>
    </lineage>
</organism>
<dbReference type="Proteomes" id="UP000664771">
    <property type="component" value="Unassembled WGS sequence"/>
</dbReference>
<sequence length="159" mass="17406">MNGNPSSPAGPAPRLSGSRLYRCLMVLGWSERLAAERCHVHRTQLRRAIDGTSSLPPDISSWLLDLEKAYLDRPCPRLRTADPIAAGQGRTDAKQDQQAVGAYLAREEEKNRATRHALADIDAGRVVDQDVVRQWAASLDSDTPRPLPAPCQDSSENAP</sequence>
<dbReference type="EMBL" id="JAFVMF010000010">
    <property type="protein sequence ID" value="MBO1360313.1"/>
    <property type="molecule type" value="Genomic_DNA"/>
</dbReference>
<name>A0ABS3LWL1_9PROT</name>
<gene>
    <name evidence="2" type="ORF">J2D73_10990</name>
</gene>
<accession>A0ABS3LWL1</accession>
<dbReference type="RefSeq" id="WP_207881627.1">
    <property type="nucleotide sequence ID" value="NZ_JAFVMF010000010.1"/>
</dbReference>
<feature type="region of interest" description="Disordered" evidence="1">
    <location>
        <begin position="136"/>
        <end position="159"/>
    </location>
</feature>
<evidence type="ECO:0000313" key="3">
    <source>
        <dbReference type="Proteomes" id="UP000664771"/>
    </source>
</evidence>
<evidence type="ECO:0000313" key="2">
    <source>
        <dbReference type="EMBL" id="MBO1360313.1"/>
    </source>
</evidence>